<evidence type="ECO:0000313" key="3">
    <source>
        <dbReference type="Proteomes" id="UP000000862"/>
    </source>
</evidence>
<feature type="transmembrane region" description="Helical" evidence="1">
    <location>
        <begin position="28"/>
        <end position="51"/>
    </location>
</feature>
<protein>
    <submittedName>
        <fullName evidence="2">Uncharacterized protein</fullName>
    </submittedName>
</protein>
<dbReference type="Proteomes" id="UP000000862">
    <property type="component" value="Segment"/>
</dbReference>
<dbReference type="OrthoDB" id="36191at10239"/>
<keyword evidence="1" id="KW-0812">Transmembrane</keyword>
<reference evidence="2 3" key="7">
    <citation type="journal article" date="2000" name="Virology">
        <title>Characterization of a beta-1,3-glucanase encoded by chlorella virus PBCV-1.</title>
        <authorList>
            <person name="Sun L."/>
            <person name="Gurnon J.R."/>
            <person name="Adams B.J."/>
            <person name="Graves M.V."/>
            <person name="Van Etten J.L."/>
        </authorList>
    </citation>
    <scope>NUCLEOTIDE SEQUENCE [LARGE SCALE GENOMIC DNA]</scope>
</reference>
<dbReference type="EMBL" id="JF411744">
    <property type="protein sequence ID" value="AAC96688.1"/>
    <property type="molecule type" value="Genomic_DNA"/>
</dbReference>
<reference evidence="2 3" key="4">
    <citation type="journal article" date="1996" name="Virology">
        <title>Analysis of 76 kb of the chlorella virus PBCV-1 330-kb genome: map positions 182 to 258.</title>
        <authorList>
            <person name="Kutish G.F."/>
            <person name="Li Y."/>
            <person name="Lu Z."/>
            <person name="Furuta M."/>
            <person name="Rock D.L."/>
            <person name="Van Etten J.L."/>
        </authorList>
    </citation>
    <scope>NUCLEOTIDE SEQUENCE [LARGE SCALE GENOMIC DNA]</scope>
</reference>
<reference evidence="2 3" key="2">
    <citation type="journal article" date="1995" name="Virology">
        <title>Analysis of 43 kb of the Chlorella virus PBCV-1 330-kb genome: map positions 45 to 88.</title>
        <authorList>
            <person name="Li Y."/>
            <person name="Lu Z."/>
            <person name="Burbank D.E."/>
            <person name="Kutish G.F."/>
            <person name="Rock D.L."/>
            <person name="Van Etten J.L."/>
        </authorList>
    </citation>
    <scope>NUCLEOTIDE SEQUENCE [LARGE SCALE GENOMIC DNA]</scope>
</reference>
<dbReference type="RefSeq" id="NP_048676.1">
    <property type="nucleotide sequence ID" value="NC_000852.5"/>
</dbReference>
<sequence>MGSKCILTQIFVSTKNNLVVYNIMVSKWVIITIAAILVAVSVTIAAIIIILKRMNKEEKVNDEIFLKQKEELLRRAIDQKLDGVSNVVNVESSKILNMVNDGTKKASTSNDLMQKQISSQQKTIETLKRKYTAEMNKIK</sequence>
<evidence type="ECO:0000313" key="2">
    <source>
        <dbReference type="EMBL" id="AAC96688.1"/>
    </source>
</evidence>
<reference evidence="2 3" key="1">
    <citation type="journal article" date="1995" name="Virology">
        <title>Analysis of 45 kb of DNA located at the left end of the chlorella virus PBCV-1 genome.</title>
        <authorList>
            <person name="Lu Z."/>
            <person name="Li Y."/>
            <person name="Zhang Y."/>
            <person name="Kutish G.F."/>
            <person name="Rock D.L."/>
            <person name="Van Etten J.L."/>
        </authorList>
    </citation>
    <scope>NUCLEOTIDE SEQUENCE [LARGE SCALE GENOMIC DNA]</scope>
</reference>
<proteinExistence type="predicted"/>
<reference evidence="2 3" key="5">
    <citation type="journal article" date="1997" name="Virology">
        <title>Analysis of 74 kb of DNA located at the right end of the 330-kb chlorella virus PBCV-1 genome.</title>
        <authorList>
            <person name="Li Y."/>
            <person name="Lu Z."/>
            <person name="Sun L."/>
            <person name="Ropp S."/>
            <person name="Kutish G.F."/>
            <person name="Rock D.L."/>
            <person name="Van Etten J.L."/>
        </authorList>
    </citation>
    <scope>NUCLEOTIDE SEQUENCE [LARGE SCALE GENOMIC DNA]</scope>
</reference>
<evidence type="ECO:0000256" key="1">
    <source>
        <dbReference type="SAM" id="Phobius"/>
    </source>
</evidence>
<organism evidence="2 3">
    <name type="scientific">Paramecium bursaria Chlorella virus 1</name>
    <name type="common">PBCV-1</name>
    <dbReference type="NCBI Taxonomy" id="10506"/>
    <lineage>
        <taxon>Viruses</taxon>
        <taxon>Varidnaviria</taxon>
        <taxon>Bamfordvirae</taxon>
        <taxon>Nucleocytoviricota</taxon>
        <taxon>Megaviricetes</taxon>
        <taxon>Algavirales</taxon>
        <taxon>Phycodnaviridae</taxon>
        <taxon>Chlorovirus</taxon>
        <taxon>Chlorovirus vanettense</taxon>
    </lineage>
</organism>
<organismHost>
    <name type="scientific">Chlorella</name>
    <dbReference type="NCBI Taxonomy" id="3071"/>
</organismHost>
<dbReference type="GeneID" id="918406"/>
<keyword evidence="3" id="KW-1185">Reference proteome</keyword>
<keyword evidence="1" id="KW-1133">Transmembrane helix</keyword>
<accession>Q84634</accession>
<reference evidence="2 3" key="8">
    <citation type="journal article" date="2010" name="J. Virol.">
        <title>Microarray analysis of Paramecium bursaria chlorella virus 1 transcription.</title>
        <authorList>
            <person name="Yanai-Balser G.M."/>
            <person name="Duncan G.A."/>
            <person name="Eudy J.D."/>
            <person name="Wang D."/>
            <person name="Li X."/>
            <person name="Agarkova I.V."/>
            <person name="Dunigan D.D."/>
            <person name="Van Etten J.L."/>
        </authorList>
    </citation>
    <scope>NUCLEOTIDE SEQUENCE [LARGE SCALE GENOMIC DNA]</scope>
</reference>
<gene>
    <name evidence="2" type="primary">A320R</name>
</gene>
<reference evidence="2 3" key="6">
    <citation type="journal article" date="1999" name="Virology">
        <title>Chlorella virus PBCV-1 encodes a functional homospermidine synthase.</title>
        <authorList>
            <person name="Kaiser A."/>
            <person name="Vollmert M."/>
            <person name="Tholl D."/>
            <person name="Graves M.V."/>
            <person name="Gurnon J.R."/>
            <person name="Xing W."/>
            <person name="Lisec A.D."/>
            <person name="Nickerson K.W."/>
            <person name="Van Etten J.L."/>
        </authorList>
    </citation>
    <scope>NUCLEOTIDE SEQUENCE [LARGE SCALE GENOMIC DNA]</scope>
</reference>
<dbReference type="PIR" id="T17819">
    <property type="entry name" value="T17819"/>
</dbReference>
<keyword evidence="1" id="KW-0472">Membrane</keyword>
<reference evidence="2 3" key="3">
    <citation type="journal article" date="1996" name="Virology">
        <title>Analysis of 94 kb of the chlorella virus PBCV-1 330-kb genome: map positions 88 to 182.</title>
        <authorList>
            <person name="Lu Z."/>
            <person name="Li Y."/>
            <person name="Que Q."/>
            <person name="Kutish G.F."/>
            <person name="Rock D.L."/>
            <person name="Van Etten J.L."/>
        </authorList>
    </citation>
    <scope>NUCLEOTIDE SEQUENCE [LARGE SCALE GENOMIC DNA]</scope>
</reference>
<dbReference type="KEGG" id="vg:918406"/>
<name>Q84634_PBCV1</name>